<sequence>MQSSLAVRPLPFLPSCVRPSLLRVGDSPPALPCRCCCPTRVARRPSTARGKPPPRLAASCTVASFQTGLIPPGCGHGEKMVSMLTCLSNMRHRVAAVGGVAPHPPQLPSATPASGKLSHTG</sequence>
<reference evidence="2 3" key="1">
    <citation type="submission" date="2018-02" db="EMBL/GenBank/DDBJ databases">
        <title>The genomes of Aspergillus section Nigri reveals drivers in fungal speciation.</title>
        <authorList>
            <consortium name="DOE Joint Genome Institute"/>
            <person name="Vesth T.C."/>
            <person name="Nybo J."/>
            <person name="Theobald S."/>
            <person name="Brandl J."/>
            <person name="Frisvad J.C."/>
            <person name="Nielsen K.F."/>
            <person name="Lyhne E.K."/>
            <person name="Kogle M.E."/>
            <person name="Kuo A."/>
            <person name="Riley R."/>
            <person name="Clum A."/>
            <person name="Nolan M."/>
            <person name="Lipzen A."/>
            <person name="Salamov A."/>
            <person name="Henrissat B."/>
            <person name="Wiebenga A."/>
            <person name="De vries R.P."/>
            <person name="Grigoriev I.V."/>
            <person name="Mortensen U.H."/>
            <person name="Andersen M.R."/>
            <person name="Baker S.E."/>
        </authorList>
    </citation>
    <scope>NUCLEOTIDE SEQUENCE [LARGE SCALE GENOMIC DNA]</scope>
    <source>
        <strain evidence="2 3">CBS 313.89</strain>
    </source>
</reference>
<name>A0A8G1VYX5_9EURO</name>
<protein>
    <submittedName>
        <fullName evidence="2">Uncharacterized protein</fullName>
    </submittedName>
</protein>
<feature type="compositionally biased region" description="Polar residues" evidence="1">
    <location>
        <begin position="108"/>
        <end position="121"/>
    </location>
</feature>
<proteinExistence type="predicted"/>
<accession>A0A8G1VYX5</accession>
<organism evidence="2 3">
    <name type="scientific">Aspergillus fijiensis CBS 313.89</name>
    <dbReference type="NCBI Taxonomy" id="1448319"/>
    <lineage>
        <taxon>Eukaryota</taxon>
        <taxon>Fungi</taxon>
        <taxon>Dikarya</taxon>
        <taxon>Ascomycota</taxon>
        <taxon>Pezizomycotina</taxon>
        <taxon>Eurotiomycetes</taxon>
        <taxon>Eurotiomycetidae</taxon>
        <taxon>Eurotiales</taxon>
        <taxon>Aspergillaceae</taxon>
        <taxon>Aspergillus</taxon>
    </lineage>
</organism>
<feature type="region of interest" description="Disordered" evidence="1">
    <location>
        <begin position="99"/>
        <end position="121"/>
    </location>
</feature>
<dbReference type="VEuPathDB" id="FungiDB:BO72DRAFT_103529"/>
<gene>
    <name evidence="2" type="ORF">BO72DRAFT_103529</name>
</gene>
<keyword evidence="3" id="KW-1185">Reference proteome</keyword>
<evidence type="ECO:0000313" key="3">
    <source>
        <dbReference type="Proteomes" id="UP000249789"/>
    </source>
</evidence>
<dbReference type="EMBL" id="KZ824641">
    <property type="protein sequence ID" value="RAK77702.1"/>
    <property type="molecule type" value="Genomic_DNA"/>
</dbReference>
<dbReference type="AlphaFoldDB" id="A0A8G1VYX5"/>
<dbReference type="RefSeq" id="XP_040801712.1">
    <property type="nucleotide sequence ID" value="XM_040938889.1"/>
</dbReference>
<dbReference type="GeneID" id="63856222"/>
<evidence type="ECO:0000313" key="2">
    <source>
        <dbReference type="EMBL" id="RAK77702.1"/>
    </source>
</evidence>
<dbReference type="Proteomes" id="UP000249789">
    <property type="component" value="Unassembled WGS sequence"/>
</dbReference>
<evidence type="ECO:0000256" key="1">
    <source>
        <dbReference type="SAM" id="MobiDB-lite"/>
    </source>
</evidence>